<keyword evidence="1" id="KW-0175">Coiled coil</keyword>
<evidence type="ECO:0008006" key="4">
    <source>
        <dbReference type="Google" id="ProtNLM"/>
    </source>
</evidence>
<dbReference type="Proteomes" id="UP000186524">
    <property type="component" value="Unassembled WGS sequence"/>
</dbReference>
<dbReference type="EMBL" id="MRWQ01000001">
    <property type="protein sequence ID" value="OKL37864.1"/>
    <property type="molecule type" value="Genomic_DNA"/>
</dbReference>
<organism evidence="2 3">
    <name type="scientific">Domibacillus mangrovi</name>
    <dbReference type="NCBI Taxonomy" id="1714354"/>
    <lineage>
        <taxon>Bacteria</taxon>
        <taxon>Bacillati</taxon>
        <taxon>Bacillota</taxon>
        <taxon>Bacilli</taxon>
        <taxon>Bacillales</taxon>
        <taxon>Bacillaceae</taxon>
        <taxon>Domibacillus</taxon>
    </lineage>
</organism>
<reference evidence="2 3" key="1">
    <citation type="submission" date="2016-12" db="EMBL/GenBank/DDBJ databases">
        <title>Domibacillus sp. SAOS 44 whole genome sequencing.</title>
        <authorList>
            <person name="Verma A."/>
            <person name="Krishnamurthi S."/>
        </authorList>
    </citation>
    <scope>NUCLEOTIDE SEQUENCE [LARGE SCALE GENOMIC DNA]</scope>
    <source>
        <strain evidence="2 3">SAOS 44</strain>
    </source>
</reference>
<gene>
    <name evidence="2" type="ORF">BLL40_00055</name>
</gene>
<protein>
    <recommendedName>
        <fullName evidence="4">DUF2564 domain-containing protein</fullName>
    </recommendedName>
</protein>
<feature type="coiled-coil region" evidence="1">
    <location>
        <begin position="40"/>
        <end position="87"/>
    </location>
</feature>
<accession>A0A1Q5P6L9</accession>
<evidence type="ECO:0000313" key="2">
    <source>
        <dbReference type="EMBL" id="OKL37864.1"/>
    </source>
</evidence>
<dbReference type="RefSeq" id="WP_073709877.1">
    <property type="nucleotide sequence ID" value="NZ_MRWQ01000001.1"/>
</dbReference>
<name>A0A1Q5P6L9_9BACI</name>
<keyword evidence="3" id="KW-1185">Reference proteome</keyword>
<dbReference type="AlphaFoldDB" id="A0A1Q5P6L9"/>
<comment type="caution">
    <text evidence="2">The sequence shown here is derived from an EMBL/GenBank/DDBJ whole genome shotgun (WGS) entry which is preliminary data.</text>
</comment>
<proteinExistence type="predicted"/>
<evidence type="ECO:0000313" key="3">
    <source>
        <dbReference type="Proteomes" id="UP000186524"/>
    </source>
</evidence>
<sequence>MDHTKMSWKNENVISQLRNSVDNVTTAVEQAQSHPAPQLIQQAQNTMERADNALSNALQNGEHLEPINRLQEQLQQNKEQLQRLKNEH</sequence>
<evidence type="ECO:0000256" key="1">
    <source>
        <dbReference type="SAM" id="Coils"/>
    </source>
</evidence>
<dbReference type="OrthoDB" id="2932110at2"/>